<feature type="compositionally biased region" description="Pro residues" evidence="1">
    <location>
        <begin position="10"/>
        <end position="21"/>
    </location>
</feature>
<gene>
    <name evidence="2" type="ORF">PCOR1329_LOCUS41683</name>
</gene>
<evidence type="ECO:0000313" key="3">
    <source>
        <dbReference type="Proteomes" id="UP001189429"/>
    </source>
</evidence>
<name>A0ABN9TRP2_9DINO</name>
<keyword evidence="3" id="KW-1185">Reference proteome</keyword>
<reference evidence="2" key="1">
    <citation type="submission" date="2023-10" db="EMBL/GenBank/DDBJ databases">
        <authorList>
            <person name="Chen Y."/>
            <person name="Shah S."/>
            <person name="Dougan E. K."/>
            <person name="Thang M."/>
            <person name="Chan C."/>
        </authorList>
    </citation>
    <scope>NUCLEOTIDE SEQUENCE [LARGE SCALE GENOMIC DNA]</scope>
</reference>
<organism evidence="2 3">
    <name type="scientific">Prorocentrum cordatum</name>
    <dbReference type="NCBI Taxonomy" id="2364126"/>
    <lineage>
        <taxon>Eukaryota</taxon>
        <taxon>Sar</taxon>
        <taxon>Alveolata</taxon>
        <taxon>Dinophyceae</taxon>
        <taxon>Prorocentrales</taxon>
        <taxon>Prorocentraceae</taxon>
        <taxon>Prorocentrum</taxon>
    </lineage>
</organism>
<evidence type="ECO:0000256" key="1">
    <source>
        <dbReference type="SAM" id="MobiDB-lite"/>
    </source>
</evidence>
<feature type="region of interest" description="Disordered" evidence="1">
    <location>
        <begin position="1"/>
        <end position="21"/>
    </location>
</feature>
<feature type="region of interest" description="Disordered" evidence="1">
    <location>
        <begin position="153"/>
        <end position="174"/>
    </location>
</feature>
<comment type="caution">
    <text evidence="2">The sequence shown here is derived from an EMBL/GenBank/DDBJ whole genome shotgun (WGS) entry which is preliminary data.</text>
</comment>
<feature type="compositionally biased region" description="Low complexity" evidence="1">
    <location>
        <begin position="153"/>
        <end position="169"/>
    </location>
</feature>
<sequence length="361" mass="39155">ARGQHGPRAPAAPPLPPHMPLGPLPLRRRALPLLAALRACRAFPPVVHQLWSPAGQPRSEALRGAMAAWRAYQPDVESSGTTPRPPWCCTSSEARRPRWMPTPSSPRPRRRTSSCTRCWPSGAASSQTATCARCAPPGAGCTSWAPRERRCSWGSRRAARRSPGAPRPRAQGEPRGEVWIKIQDLQLRLQKENEELAAKADRLWASGAAVTAWQLQNGFTGHLRDASAGQLHLPLPQQARAGADSTAQAVAARAARPVAPRGGEPGRVTVVARFEEQMEFHRWGARTQLAVWAAASQPNSSVFRAAARSVLRSHQLRALAGDYMHMSTIQSTGPGLLTRVVEAKLAERGLSLESFRSISSD</sequence>
<accession>A0ABN9TRP2</accession>
<protein>
    <submittedName>
        <fullName evidence="2">Uncharacterized protein</fullName>
    </submittedName>
</protein>
<proteinExistence type="predicted"/>
<feature type="region of interest" description="Disordered" evidence="1">
    <location>
        <begin position="75"/>
        <end position="119"/>
    </location>
</feature>
<dbReference type="EMBL" id="CAUYUJ010015014">
    <property type="protein sequence ID" value="CAK0848826.1"/>
    <property type="molecule type" value="Genomic_DNA"/>
</dbReference>
<dbReference type="Proteomes" id="UP001189429">
    <property type="component" value="Unassembled WGS sequence"/>
</dbReference>
<evidence type="ECO:0000313" key="2">
    <source>
        <dbReference type="EMBL" id="CAK0848826.1"/>
    </source>
</evidence>
<feature type="non-terminal residue" evidence="2">
    <location>
        <position position="1"/>
    </location>
</feature>